<keyword evidence="3" id="KW-1185">Reference proteome</keyword>
<sequence length="113" mass="12608">MRMGMVVVVEMGGRNKALKAFAERNKEGALKTRPKGFNPEHRDMQLLKLKNFTVGTKVSEKLFTEAGSQEQIGQIVGDMVGFITHLNRIVMPDPGDDDDDDDDDEDEVQVEGE</sequence>
<dbReference type="HOGENOM" id="CLU_2171777_0_0_1"/>
<dbReference type="PANTHER" id="PTHR36452:SF1">
    <property type="entry name" value="DUF2461 DOMAIN-CONTAINING PROTEIN"/>
    <property type="match status" value="1"/>
</dbReference>
<evidence type="ECO:0000313" key="2">
    <source>
        <dbReference type="EMBL" id="EAQ84890.1"/>
    </source>
</evidence>
<dbReference type="InParanoid" id="Q2GT00"/>
<dbReference type="GeneID" id="4395284"/>
<protein>
    <submittedName>
        <fullName evidence="2">Uncharacterized protein</fullName>
    </submittedName>
</protein>
<organism evidence="2 3">
    <name type="scientific">Chaetomium globosum (strain ATCC 6205 / CBS 148.51 / DSM 1962 / NBRC 6347 / NRRL 1970)</name>
    <name type="common">Soil fungus</name>
    <dbReference type="NCBI Taxonomy" id="306901"/>
    <lineage>
        <taxon>Eukaryota</taxon>
        <taxon>Fungi</taxon>
        <taxon>Dikarya</taxon>
        <taxon>Ascomycota</taxon>
        <taxon>Pezizomycotina</taxon>
        <taxon>Sordariomycetes</taxon>
        <taxon>Sordariomycetidae</taxon>
        <taxon>Sordariales</taxon>
        <taxon>Chaetomiaceae</taxon>
        <taxon>Chaetomium</taxon>
    </lineage>
</organism>
<gene>
    <name evidence="2" type="ORF">CHGG_08904</name>
</gene>
<dbReference type="RefSeq" id="XP_001226831.1">
    <property type="nucleotide sequence ID" value="XM_001226830.1"/>
</dbReference>
<dbReference type="PANTHER" id="PTHR36452">
    <property type="entry name" value="CHROMOSOME 12, WHOLE GENOME SHOTGUN SEQUENCE"/>
    <property type="match status" value="1"/>
</dbReference>
<dbReference type="InterPro" id="IPR012808">
    <property type="entry name" value="CHP02453"/>
</dbReference>
<name>Q2GT00_CHAGB</name>
<evidence type="ECO:0000256" key="1">
    <source>
        <dbReference type="SAM" id="MobiDB-lite"/>
    </source>
</evidence>
<reference evidence="3" key="1">
    <citation type="journal article" date="2015" name="Genome Announc.">
        <title>Draft genome sequence of the cellulolytic fungus Chaetomium globosum.</title>
        <authorList>
            <person name="Cuomo C.A."/>
            <person name="Untereiner W.A."/>
            <person name="Ma L.-J."/>
            <person name="Grabherr M."/>
            <person name="Birren B.W."/>
        </authorList>
    </citation>
    <scope>NUCLEOTIDE SEQUENCE [LARGE SCALE GENOMIC DNA]</scope>
    <source>
        <strain evidence="3">ATCC 6205 / CBS 148.51 / DSM 1962 / NBRC 6347 / NRRL 1970</strain>
    </source>
</reference>
<dbReference type="eggNOG" id="ENOG502RKMH">
    <property type="taxonomic scope" value="Eukaryota"/>
</dbReference>
<proteinExistence type="predicted"/>
<dbReference type="Proteomes" id="UP000001056">
    <property type="component" value="Unassembled WGS sequence"/>
</dbReference>
<dbReference type="STRING" id="306901.Q2GT00"/>
<evidence type="ECO:0000313" key="3">
    <source>
        <dbReference type="Proteomes" id="UP000001056"/>
    </source>
</evidence>
<dbReference type="EMBL" id="CH408034">
    <property type="protein sequence ID" value="EAQ84890.1"/>
    <property type="molecule type" value="Genomic_DNA"/>
</dbReference>
<dbReference type="AlphaFoldDB" id="Q2GT00"/>
<dbReference type="VEuPathDB" id="FungiDB:CHGG_08904"/>
<dbReference type="OrthoDB" id="2537769at2759"/>
<feature type="region of interest" description="Disordered" evidence="1">
    <location>
        <begin position="89"/>
        <end position="113"/>
    </location>
</feature>
<accession>Q2GT00</accession>
<dbReference type="Pfam" id="PF09365">
    <property type="entry name" value="DUF2461"/>
    <property type="match status" value="1"/>
</dbReference>
<feature type="compositionally biased region" description="Acidic residues" evidence="1">
    <location>
        <begin position="94"/>
        <end position="113"/>
    </location>
</feature>